<reference evidence="6" key="2">
    <citation type="journal article" date="2019" name="Int. J. Syst. Evol. Microbiol.">
        <title>The Global Catalogue of Microorganisms (GCM) 10K type strain sequencing project: providing services to taxonomists for standard genome sequencing and annotation.</title>
        <authorList>
            <consortium name="The Broad Institute Genomics Platform"/>
            <consortium name="The Broad Institute Genome Sequencing Center for Infectious Disease"/>
            <person name="Wu L."/>
            <person name="Ma J."/>
        </authorList>
    </citation>
    <scope>NUCLEOTIDE SEQUENCE [LARGE SCALE GENOMIC DNA]</scope>
    <source>
        <strain evidence="6">CGMCC 1.18437</strain>
    </source>
</reference>
<organism evidence="4 5">
    <name type="scientific">Deinococcus metalli</name>
    <dbReference type="NCBI Taxonomy" id="1141878"/>
    <lineage>
        <taxon>Bacteria</taxon>
        <taxon>Thermotogati</taxon>
        <taxon>Deinococcota</taxon>
        <taxon>Deinococci</taxon>
        <taxon>Deinococcales</taxon>
        <taxon>Deinococcaceae</taxon>
        <taxon>Deinococcus</taxon>
    </lineage>
</organism>
<comment type="caution">
    <text evidence="4">The sequence shown here is derived from an EMBL/GenBank/DDBJ whole genome shotgun (WGS) entry which is preliminary data.</text>
</comment>
<proteinExistence type="predicted"/>
<protein>
    <submittedName>
        <fullName evidence="4">Uncharacterized protein YjbJ (UPF0337 family)</fullName>
    </submittedName>
</protein>
<reference evidence="3" key="4">
    <citation type="submission" date="2024-05" db="EMBL/GenBank/DDBJ databases">
        <authorList>
            <person name="Sun Q."/>
            <person name="Zhou Y."/>
        </authorList>
    </citation>
    <scope>NUCLEOTIDE SEQUENCE</scope>
    <source>
        <strain evidence="3">CGMCC 1.18437</strain>
    </source>
</reference>
<feature type="transmembrane region" description="Helical" evidence="2">
    <location>
        <begin position="61"/>
        <end position="80"/>
    </location>
</feature>
<dbReference type="Proteomes" id="UP000539473">
    <property type="component" value="Unassembled WGS sequence"/>
</dbReference>
<sequence length="174" mass="18656">MMNALESLKRQVQNATEDVTHLAVSRDAEHKLLNNQKQVLALLGDVQQELRHLRRDVSRRSGGGFPWGLVIVAGAAYALYRSTPAVRDRVHDLLGTIDPGLQGNLKRAADAAKDAVHDVAQGDSPTDAVRRAAGEVKRAGEKAADGAGEAWQDAKDSARQAADDMKNSTSRGIA</sequence>
<keyword evidence="2" id="KW-0472">Membrane</keyword>
<dbReference type="AlphaFoldDB" id="A0A7W8KCC4"/>
<evidence type="ECO:0000313" key="6">
    <source>
        <dbReference type="Proteomes" id="UP000619376"/>
    </source>
</evidence>
<reference evidence="3" key="1">
    <citation type="journal article" date="2014" name="Int. J. Syst. Evol. Microbiol.">
        <title>Complete genome of a new Firmicutes species belonging to the dominant human colonic microbiota ('Ruminococcus bicirculans') reveals two chromosomes and a selective capacity to utilize plant glucans.</title>
        <authorList>
            <consortium name="NISC Comparative Sequencing Program"/>
            <person name="Wegmann U."/>
            <person name="Louis P."/>
            <person name="Goesmann A."/>
            <person name="Henrissat B."/>
            <person name="Duncan S.H."/>
            <person name="Flint H.J."/>
        </authorList>
    </citation>
    <scope>NUCLEOTIDE SEQUENCE</scope>
    <source>
        <strain evidence="3">CGMCC 1.18437</strain>
    </source>
</reference>
<evidence type="ECO:0000313" key="4">
    <source>
        <dbReference type="EMBL" id="MBB5375597.1"/>
    </source>
</evidence>
<feature type="compositionally biased region" description="Basic and acidic residues" evidence="1">
    <location>
        <begin position="128"/>
        <end position="144"/>
    </location>
</feature>
<evidence type="ECO:0000256" key="2">
    <source>
        <dbReference type="SAM" id="Phobius"/>
    </source>
</evidence>
<evidence type="ECO:0000256" key="1">
    <source>
        <dbReference type="SAM" id="MobiDB-lite"/>
    </source>
</evidence>
<keyword evidence="6" id="KW-1185">Reference proteome</keyword>
<dbReference type="RefSeq" id="WP_184109889.1">
    <property type="nucleotide sequence ID" value="NZ_BNAJ01000002.1"/>
</dbReference>
<name>A0A7W8KCC4_9DEIO</name>
<gene>
    <name evidence="3" type="ORF">GCM10017781_14050</name>
    <name evidence="4" type="ORF">HNQ07_001054</name>
</gene>
<dbReference type="EMBL" id="BNAJ01000002">
    <property type="protein sequence ID" value="GHF38516.1"/>
    <property type="molecule type" value="Genomic_DNA"/>
</dbReference>
<evidence type="ECO:0000313" key="3">
    <source>
        <dbReference type="EMBL" id="GHF38516.1"/>
    </source>
</evidence>
<reference evidence="4 5" key="3">
    <citation type="submission" date="2020-08" db="EMBL/GenBank/DDBJ databases">
        <title>Genomic Encyclopedia of Type Strains, Phase IV (KMG-IV): sequencing the most valuable type-strain genomes for metagenomic binning, comparative biology and taxonomic classification.</title>
        <authorList>
            <person name="Goeker M."/>
        </authorList>
    </citation>
    <scope>NUCLEOTIDE SEQUENCE [LARGE SCALE GENOMIC DNA]</scope>
    <source>
        <strain evidence="4 5">DSM 27521</strain>
    </source>
</reference>
<dbReference type="EMBL" id="JACHFK010000002">
    <property type="protein sequence ID" value="MBB5375597.1"/>
    <property type="molecule type" value="Genomic_DNA"/>
</dbReference>
<feature type="region of interest" description="Disordered" evidence="1">
    <location>
        <begin position="117"/>
        <end position="174"/>
    </location>
</feature>
<feature type="compositionally biased region" description="Basic and acidic residues" evidence="1">
    <location>
        <begin position="152"/>
        <end position="166"/>
    </location>
</feature>
<accession>A0A7W8KCC4</accession>
<evidence type="ECO:0000313" key="5">
    <source>
        <dbReference type="Proteomes" id="UP000539473"/>
    </source>
</evidence>
<dbReference type="Proteomes" id="UP000619376">
    <property type="component" value="Unassembled WGS sequence"/>
</dbReference>
<keyword evidence="2" id="KW-0812">Transmembrane</keyword>
<keyword evidence="2" id="KW-1133">Transmembrane helix</keyword>